<evidence type="ECO:0000313" key="7">
    <source>
        <dbReference type="Proteomes" id="UP000242180"/>
    </source>
</evidence>
<dbReference type="GO" id="GO:0006974">
    <property type="term" value="P:DNA damage response"/>
    <property type="evidence" value="ECO:0007669"/>
    <property type="project" value="TreeGrafter"/>
</dbReference>
<name>A0A1X2HGB6_SYNRA</name>
<sequence>MAEEVGNHNQPDDPKTTPNAFRVKLYKLDTEGGWEDQGTGFCIYTTAPDDEPDELVVRSERDQSPLLVSKIHKRKVYQRQQDTLIVWTEDAAHDLALSFEKSDSCDKIWRNITHKQEIARARDSDTDDQESTPPYGQDVREPAALPAPELSNLSEIAQVLSNAKTIQEKDRLASFILIENYIDKLLVLFETCEDLESIDDLHKLYTITKAIIMLNDNTIIEYIIRDEIILGVVGMLEYNPETPKMKAKHREFLAKCTNVDPVVPIKDEATLSKIHQTYRLRYLKDAILPETNDDAFVSIVHSLIFFNHIDIINHFQHNSKFLTDLFRIFKDKDVSFEKKTEASKFIVQLCIMAKSLQASARAGLYKALAAHGFFNTISFALTHPEEQLRASACLVLLSIIELDTSLARTHLGLQAKEDPLEKTVLYTIVSRLISDTDANLKMQYTEMLKILLDPGSGPLPGTAMATEMARKQDPEAEQFLTTFYDLYARYLLEPMESLSTKNIKLDGPIEALQLSQEQGELYLYICDILCFIVRQHSFRSKFLLLSTNCFVKIVQLYRCPEIYLKLAALRVIRACVGTRDDFYIRNLINHNVFEPTIRVLLDTDGRDNLLNSACLELLDYIRKDNIKLLLNHLVPQFGTVMDTITYVSTCRLLRAQYNENHAEKEQREASVASDNESIHSKRTGGWTSSTVNMDEEEYFSQPDDNKDEDDKESTSSSGSKPLVDYEDDDEDDTETKSKEEQTQASSPPLPAPTSSDEDMDTKPDLPIPKRSHDEDEDDDLLAKRTEKHRRLASPKKIIINAGIARKQQQ</sequence>
<dbReference type="OMA" id="ALMTHNN"/>
<dbReference type="FunCoup" id="A0A1X2HGB6">
    <property type="interactions" value="671"/>
</dbReference>
<dbReference type="SUPFAM" id="SSF48371">
    <property type="entry name" value="ARM repeat"/>
    <property type="match status" value="1"/>
</dbReference>
<dbReference type="AlphaFoldDB" id="A0A1X2HGB6"/>
<feature type="region of interest" description="Disordered" evidence="3">
    <location>
        <begin position="662"/>
        <end position="794"/>
    </location>
</feature>
<dbReference type="PANTHER" id="PTHR23318">
    <property type="entry name" value="ATP SYNTHASE GAMMA-RELATED"/>
    <property type="match status" value="1"/>
</dbReference>
<dbReference type="InParanoid" id="A0A1X2HGB6"/>
<evidence type="ECO:0000259" key="5">
    <source>
        <dbReference type="Pfam" id="PF22972"/>
    </source>
</evidence>
<keyword evidence="2" id="KW-0539">Nucleus</keyword>
<feature type="compositionally biased region" description="Acidic residues" evidence="3">
    <location>
        <begin position="724"/>
        <end position="733"/>
    </location>
</feature>
<gene>
    <name evidence="6" type="ORF">BCR43DRAFT_563343</name>
</gene>
<dbReference type="SUPFAM" id="SSF50729">
    <property type="entry name" value="PH domain-like"/>
    <property type="match status" value="1"/>
</dbReference>
<evidence type="ECO:0000313" key="6">
    <source>
        <dbReference type="EMBL" id="ORY98013.1"/>
    </source>
</evidence>
<dbReference type="GO" id="GO:0072542">
    <property type="term" value="F:protein phosphatase activator activity"/>
    <property type="evidence" value="ECO:0007669"/>
    <property type="project" value="TreeGrafter"/>
</dbReference>
<accession>A0A1X2HGB6</accession>
<dbReference type="STRING" id="13706.A0A1X2HGB6"/>
<dbReference type="Proteomes" id="UP000242180">
    <property type="component" value="Unassembled WGS sequence"/>
</dbReference>
<proteinExistence type="predicted"/>
<reference evidence="6 7" key="1">
    <citation type="submission" date="2016-07" db="EMBL/GenBank/DDBJ databases">
        <title>Pervasive Adenine N6-methylation of Active Genes in Fungi.</title>
        <authorList>
            <consortium name="DOE Joint Genome Institute"/>
            <person name="Mondo S.J."/>
            <person name="Dannebaum R.O."/>
            <person name="Kuo R.C."/>
            <person name="Labutti K."/>
            <person name="Haridas S."/>
            <person name="Kuo A."/>
            <person name="Salamov A."/>
            <person name="Ahrendt S.R."/>
            <person name="Lipzen A."/>
            <person name="Sullivan W."/>
            <person name="Andreopoulos W.B."/>
            <person name="Clum A."/>
            <person name="Lindquist E."/>
            <person name="Daum C."/>
            <person name="Ramamoorthy G.K."/>
            <person name="Gryganskyi A."/>
            <person name="Culley D."/>
            <person name="Magnuson J.K."/>
            <person name="James T.Y."/>
            <person name="O'Malley M.A."/>
            <person name="Stajich J.E."/>
            <person name="Spatafora J.W."/>
            <person name="Visel A."/>
            <person name="Grigoriev I.V."/>
        </authorList>
    </citation>
    <scope>NUCLEOTIDE SEQUENCE [LARGE SCALE GENOMIC DNA]</scope>
    <source>
        <strain evidence="6 7">NRRL 2496</strain>
    </source>
</reference>
<dbReference type="Pfam" id="PF22972">
    <property type="entry name" value="EVH1_PP4R3"/>
    <property type="match status" value="1"/>
</dbReference>
<dbReference type="InterPro" id="IPR055236">
    <property type="entry name" value="EVH1_PP4R3"/>
</dbReference>
<dbReference type="Gene3D" id="2.30.29.30">
    <property type="entry name" value="Pleckstrin-homology domain (PH domain)/Phosphotyrosine-binding domain (PTB)"/>
    <property type="match status" value="1"/>
</dbReference>
<evidence type="ECO:0000259" key="4">
    <source>
        <dbReference type="Pfam" id="PF04802"/>
    </source>
</evidence>
<evidence type="ECO:0000256" key="2">
    <source>
        <dbReference type="ARBA" id="ARBA00023242"/>
    </source>
</evidence>
<feature type="domain" description="Serine/threonine-protein phosphatase 4 regulatory subunit 3-like central" evidence="4">
    <location>
        <begin position="156"/>
        <end position="658"/>
    </location>
</feature>
<dbReference type="InterPro" id="IPR006887">
    <property type="entry name" value="P4R3-like_central_dom"/>
</dbReference>
<evidence type="ECO:0000256" key="3">
    <source>
        <dbReference type="SAM" id="MobiDB-lite"/>
    </source>
</evidence>
<dbReference type="PANTHER" id="PTHR23318:SF0">
    <property type="entry name" value="SERINE_THREONINE-PROTEIN PHOSPHATASE 4 REGULATORY SUBUNIT 3"/>
    <property type="match status" value="1"/>
</dbReference>
<dbReference type="Pfam" id="PF04802">
    <property type="entry name" value="PP4R3"/>
    <property type="match status" value="1"/>
</dbReference>
<dbReference type="EMBL" id="MCGN01000004">
    <property type="protein sequence ID" value="ORY98013.1"/>
    <property type="molecule type" value="Genomic_DNA"/>
</dbReference>
<comment type="caution">
    <text evidence="6">The sequence shown here is derived from an EMBL/GenBank/DDBJ whole genome shotgun (WGS) entry which is preliminary data.</text>
</comment>
<protein>
    <submittedName>
        <fullName evidence="6">Component of IIS longevity pathway SMK-1-domain-containing protein</fullName>
    </submittedName>
</protein>
<dbReference type="GO" id="GO:0030289">
    <property type="term" value="C:protein phosphatase 4 complex"/>
    <property type="evidence" value="ECO:0007669"/>
    <property type="project" value="TreeGrafter"/>
</dbReference>
<dbReference type="InterPro" id="IPR011993">
    <property type="entry name" value="PH-like_dom_sf"/>
</dbReference>
<dbReference type="GO" id="GO:0005654">
    <property type="term" value="C:nucleoplasm"/>
    <property type="evidence" value="ECO:0007669"/>
    <property type="project" value="TreeGrafter"/>
</dbReference>
<feature type="region of interest" description="Disordered" evidence="3">
    <location>
        <begin position="119"/>
        <end position="142"/>
    </location>
</feature>
<organism evidence="6 7">
    <name type="scientific">Syncephalastrum racemosum</name>
    <name type="common">Filamentous fungus</name>
    <dbReference type="NCBI Taxonomy" id="13706"/>
    <lineage>
        <taxon>Eukaryota</taxon>
        <taxon>Fungi</taxon>
        <taxon>Fungi incertae sedis</taxon>
        <taxon>Mucoromycota</taxon>
        <taxon>Mucoromycotina</taxon>
        <taxon>Mucoromycetes</taxon>
        <taxon>Mucorales</taxon>
        <taxon>Syncephalastraceae</taxon>
        <taxon>Syncephalastrum</taxon>
    </lineage>
</organism>
<evidence type="ECO:0000256" key="1">
    <source>
        <dbReference type="ARBA" id="ARBA00004123"/>
    </source>
</evidence>
<keyword evidence="7" id="KW-1185">Reference proteome</keyword>
<comment type="subcellular location">
    <subcellularLocation>
        <location evidence="1">Nucleus</location>
    </subcellularLocation>
</comment>
<dbReference type="InterPro" id="IPR051137">
    <property type="entry name" value="PP4R3-like"/>
</dbReference>
<dbReference type="OrthoDB" id="27483at2759"/>
<feature type="domain" description="PP4R3 EVH1-like" evidence="5">
    <location>
        <begin position="22"/>
        <end position="115"/>
    </location>
</feature>
<dbReference type="InterPro" id="IPR016024">
    <property type="entry name" value="ARM-type_fold"/>
</dbReference>